<dbReference type="EMBL" id="JAGIZQ010000003">
    <property type="protein sequence ID" value="KAH6635798.1"/>
    <property type="molecule type" value="Genomic_DNA"/>
</dbReference>
<accession>A0ACB7PEL0</accession>
<evidence type="ECO:0000313" key="1">
    <source>
        <dbReference type="EMBL" id="KAH6635798.1"/>
    </source>
</evidence>
<organism evidence="1 2">
    <name type="scientific">Chaetomium tenue</name>
    <dbReference type="NCBI Taxonomy" id="1854479"/>
    <lineage>
        <taxon>Eukaryota</taxon>
        <taxon>Fungi</taxon>
        <taxon>Dikarya</taxon>
        <taxon>Ascomycota</taxon>
        <taxon>Pezizomycotina</taxon>
        <taxon>Sordariomycetes</taxon>
        <taxon>Sordariomycetidae</taxon>
        <taxon>Sordariales</taxon>
        <taxon>Chaetomiaceae</taxon>
        <taxon>Chaetomium</taxon>
    </lineage>
</organism>
<name>A0ACB7PEL0_9PEZI</name>
<dbReference type="Proteomes" id="UP000724584">
    <property type="component" value="Unassembled WGS sequence"/>
</dbReference>
<keyword evidence="2" id="KW-1185">Reference proteome</keyword>
<evidence type="ECO:0000313" key="2">
    <source>
        <dbReference type="Proteomes" id="UP000724584"/>
    </source>
</evidence>
<sequence>MGLPLRNSTSFMPPPSGAPSLGGPSTTSESESDADPSEPLSSCYHHTGSRRANRPSRFQHLATLHHNSKGGLELSPRFRSMLDHDDHNTNANNTTITTRQHTNQRRRLHRHRIRQAQQSLQKPRGSWVSDAAEGYTIARSSIQLPGEGGISSSTGRGGGRSINRSRSSGDGSQSSSSGSERRPPSLERQDAFRDETTKRRRRGRQQQRGWRDGEDEEHDNSLRDEQAEVAELYRLGLLYDDEHERGAGFSLDGIVRDEPVYSLRVRPAKRSRRVERRANGGGDVLSLSVVDLAFSAFGADEALAGWMLSGSGSGSGSALSGTLGREEHRFGTEAAHDTPRLTVVYELADDAVSAMSVDDDLLDSISVSEISFCGGEEDEMAWAMLDGNAMPATMDLEADKEVDPWVVLGQDGL</sequence>
<comment type="caution">
    <text evidence="1">The sequence shown here is derived from an EMBL/GenBank/DDBJ whole genome shotgun (WGS) entry which is preliminary data.</text>
</comment>
<proteinExistence type="predicted"/>
<protein>
    <submittedName>
        <fullName evidence="1">Uncharacterized protein</fullName>
    </submittedName>
</protein>
<gene>
    <name evidence="1" type="ORF">F5144DRAFT_565461</name>
</gene>
<reference evidence="1 2" key="1">
    <citation type="journal article" date="2021" name="Nat. Commun.">
        <title>Genetic determinants of endophytism in the Arabidopsis root mycobiome.</title>
        <authorList>
            <person name="Mesny F."/>
            <person name="Miyauchi S."/>
            <person name="Thiergart T."/>
            <person name="Pickel B."/>
            <person name="Atanasova L."/>
            <person name="Karlsson M."/>
            <person name="Huettel B."/>
            <person name="Barry K.W."/>
            <person name="Haridas S."/>
            <person name="Chen C."/>
            <person name="Bauer D."/>
            <person name="Andreopoulos W."/>
            <person name="Pangilinan J."/>
            <person name="LaButti K."/>
            <person name="Riley R."/>
            <person name="Lipzen A."/>
            <person name="Clum A."/>
            <person name="Drula E."/>
            <person name="Henrissat B."/>
            <person name="Kohler A."/>
            <person name="Grigoriev I.V."/>
            <person name="Martin F.M."/>
            <person name="Hacquard S."/>
        </authorList>
    </citation>
    <scope>NUCLEOTIDE SEQUENCE [LARGE SCALE GENOMIC DNA]</scope>
    <source>
        <strain evidence="1 2">MPI-SDFR-AT-0079</strain>
    </source>
</reference>